<comment type="caution">
    <text evidence="9">The sequence shown here is derived from an EMBL/GenBank/DDBJ whole genome shotgun (WGS) entry which is preliminary data.</text>
</comment>
<comment type="subcellular location">
    <subcellularLocation>
        <location evidence="1">Cell membrane</location>
        <topology evidence="1">Multi-pass membrane protein</topology>
    </subcellularLocation>
</comment>
<comment type="similarity">
    <text evidence="2">Belongs to the MreD family.</text>
</comment>
<evidence type="ECO:0000256" key="1">
    <source>
        <dbReference type="ARBA" id="ARBA00004651"/>
    </source>
</evidence>
<dbReference type="GO" id="GO:0008360">
    <property type="term" value="P:regulation of cell shape"/>
    <property type="evidence" value="ECO:0007669"/>
    <property type="project" value="UniProtKB-KW"/>
</dbReference>
<evidence type="ECO:0000313" key="10">
    <source>
        <dbReference type="Proteomes" id="UP000003346"/>
    </source>
</evidence>
<feature type="transmembrane region" description="Helical" evidence="8">
    <location>
        <begin position="20"/>
        <end position="39"/>
    </location>
</feature>
<feature type="transmembrane region" description="Helical" evidence="8">
    <location>
        <begin position="121"/>
        <end position="142"/>
    </location>
</feature>
<keyword evidence="5" id="KW-0133">Cell shape</keyword>
<keyword evidence="3" id="KW-1003">Cell membrane</keyword>
<reference evidence="9 10" key="1">
    <citation type="submission" date="2006-11" db="EMBL/GenBank/DDBJ databases">
        <authorList>
            <consortium name="Laboratoire de Microbiologie (Universite Bourgogne)"/>
            <consortium name="GENOME Express"/>
            <consortium name="UMR Oenologie Ampelologie (Universite Bordeaux 2)"/>
            <person name="Guzzo J."/>
        </authorList>
    </citation>
    <scope>NUCLEOTIDE SEQUENCE [LARGE SCALE GENOMIC DNA]</scope>
    <source>
        <strain evidence="9 10">ATCC BAA-1163</strain>
    </source>
</reference>
<gene>
    <name evidence="9" type="primary">mreD</name>
    <name evidence="9" type="ORF">OENOO_50013</name>
</gene>
<keyword evidence="6 8" id="KW-1133">Transmembrane helix</keyword>
<accession>A0NIK4</accession>
<dbReference type="GO" id="GO:0005886">
    <property type="term" value="C:plasma membrane"/>
    <property type="evidence" value="ECO:0007669"/>
    <property type="project" value="UniProtKB-SubCell"/>
</dbReference>
<dbReference type="InterPro" id="IPR007227">
    <property type="entry name" value="Cell_shape_determining_MreD"/>
</dbReference>
<evidence type="ECO:0000256" key="3">
    <source>
        <dbReference type="ARBA" id="ARBA00022475"/>
    </source>
</evidence>
<evidence type="ECO:0000256" key="4">
    <source>
        <dbReference type="ARBA" id="ARBA00022692"/>
    </source>
</evidence>
<proteinExistence type="inferred from homology"/>
<dbReference type="Proteomes" id="UP000003346">
    <property type="component" value="Unassembled WGS sequence"/>
</dbReference>
<protein>
    <submittedName>
        <fullName evidence="9">Cell shape determining protein</fullName>
    </submittedName>
</protein>
<evidence type="ECO:0000256" key="6">
    <source>
        <dbReference type="ARBA" id="ARBA00022989"/>
    </source>
</evidence>
<feature type="transmembrane region" description="Helical" evidence="8">
    <location>
        <begin position="148"/>
        <end position="172"/>
    </location>
</feature>
<keyword evidence="4 8" id="KW-0812">Transmembrane</keyword>
<evidence type="ECO:0000256" key="5">
    <source>
        <dbReference type="ARBA" id="ARBA00022960"/>
    </source>
</evidence>
<dbReference type="Pfam" id="PF04093">
    <property type="entry name" value="MreD"/>
    <property type="match status" value="1"/>
</dbReference>
<organism evidence="9 10">
    <name type="scientific">Oenococcus oeni ATCC BAA-1163</name>
    <dbReference type="NCBI Taxonomy" id="379360"/>
    <lineage>
        <taxon>Bacteria</taxon>
        <taxon>Bacillati</taxon>
        <taxon>Bacillota</taxon>
        <taxon>Bacilli</taxon>
        <taxon>Lactobacillales</taxon>
        <taxon>Lactobacillaceae</taxon>
        <taxon>Oenococcus</taxon>
    </lineage>
</organism>
<evidence type="ECO:0000256" key="7">
    <source>
        <dbReference type="ARBA" id="ARBA00023136"/>
    </source>
</evidence>
<name>A0NIK4_OENOE</name>
<evidence type="ECO:0000313" key="9">
    <source>
        <dbReference type="EMBL" id="EAV39657.1"/>
    </source>
</evidence>
<feature type="transmembrane region" description="Helical" evidence="8">
    <location>
        <begin position="70"/>
        <end position="86"/>
    </location>
</feature>
<sequence>MAVMNNKITSNNRYLRPKIVYPIFLIFLVFFDGSLMSGFSNFLSFYDFSILPNLTFVGIFYAIHFHSYKHFAFWWWLVAVGLIFDLYYTQAIGTYLVSYLVSAYVVYLIDQRMPYRIWSTFWTIATGLLVFYFLVFIAGILVNETDIAFANYIIFTVLPTIIFNAFIEIIFYRPVESLTYIINK</sequence>
<dbReference type="AlphaFoldDB" id="A0NIK4"/>
<dbReference type="EMBL" id="AAUV01000045">
    <property type="protein sequence ID" value="EAV39657.1"/>
    <property type="molecule type" value="Genomic_DNA"/>
</dbReference>
<dbReference type="NCBIfam" id="TIGR03426">
    <property type="entry name" value="shape_MreD"/>
    <property type="match status" value="1"/>
</dbReference>
<evidence type="ECO:0000256" key="8">
    <source>
        <dbReference type="SAM" id="Phobius"/>
    </source>
</evidence>
<keyword evidence="7 8" id="KW-0472">Membrane</keyword>
<evidence type="ECO:0000256" key="2">
    <source>
        <dbReference type="ARBA" id="ARBA00007776"/>
    </source>
</evidence>
<dbReference type="HOGENOM" id="CLU_121959_0_1_9"/>
<feature type="transmembrane region" description="Helical" evidence="8">
    <location>
        <begin position="45"/>
        <end position="63"/>
    </location>
</feature>